<dbReference type="RefSeq" id="WP_112149582.1">
    <property type="nucleotide sequence ID" value="NZ_NGJK01000057.1"/>
</dbReference>
<evidence type="ECO:0000313" key="3">
    <source>
        <dbReference type="Proteomes" id="UP000248557"/>
    </source>
</evidence>
<dbReference type="Proteomes" id="UP000248557">
    <property type="component" value="Unassembled WGS sequence"/>
</dbReference>
<organism evidence="2 3">
    <name type="scientific">Methanosphaera stadtmanae</name>
    <dbReference type="NCBI Taxonomy" id="2317"/>
    <lineage>
        <taxon>Archaea</taxon>
        <taxon>Methanobacteriati</taxon>
        <taxon>Methanobacteriota</taxon>
        <taxon>Methanomada group</taxon>
        <taxon>Methanobacteria</taxon>
        <taxon>Methanobacteriales</taxon>
        <taxon>Methanobacteriaceae</taxon>
        <taxon>Methanosphaera</taxon>
    </lineage>
</organism>
<sequence>MDSNTFGVIGGCCAACVVVIFILAGIFGNYDDSSTDTVASVINNTTDDTIKPIDFNPTNFTFIYSNSNTSKYKGDLGLKYAYCTNSIDNTTCLLLKEYVRGLAYASNGTFEFKDNLSMVPAPHSRNDSNYTVNEIYYSNGTLIEKLLIEDEDLTLEEREYFQDYEGQKEAYYNKKQQDKLDAIEDRQFDEYNYQTSPKTQRGIIYGPNGMSYYRSF</sequence>
<keyword evidence="1" id="KW-1133">Transmembrane helix</keyword>
<comment type="caution">
    <text evidence="2">The sequence shown here is derived from an EMBL/GenBank/DDBJ whole genome shotgun (WGS) entry which is preliminary data.</text>
</comment>
<proteinExistence type="predicted"/>
<keyword evidence="1" id="KW-0472">Membrane</keyword>
<keyword evidence="1" id="KW-0812">Transmembrane</keyword>
<evidence type="ECO:0000256" key="1">
    <source>
        <dbReference type="SAM" id="Phobius"/>
    </source>
</evidence>
<name>A0A328Q423_9EURY</name>
<dbReference type="EMBL" id="NGJK01000057">
    <property type="protein sequence ID" value="RAP02985.1"/>
    <property type="molecule type" value="Genomic_DNA"/>
</dbReference>
<feature type="transmembrane region" description="Helical" evidence="1">
    <location>
        <begin position="6"/>
        <end position="27"/>
    </location>
</feature>
<evidence type="ECO:0000313" key="2">
    <source>
        <dbReference type="EMBL" id="RAP02985.1"/>
    </source>
</evidence>
<dbReference type="AlphaFoldDB" id="A0A328Q423"/>
<accession>A0A328Q423</accession>
<protein>
    <submittedName>
        <fullName evidence="2">Uncharacterized protein</fullName>
    </submittedName>
</protein>
<gene>
    <name evidence="2" type="ORF">CA615_04665</name>
</gene>
<reference evidence="2 3" key="1">
    <citation type="submission" date="2017-05" db="EMBL/GenBank/DDBJ databases">
        <title>Host range expansion of the Methanosphaera genus to humans and monogastric animals involves recent and extensive reduction in genome content.</title>
        <authorList>
            <person name="Hoedt E.C."/>
            <person name="Volmer J.G."/>
            <person name="Parks D.H."/>
            <person name="Rosewarne C.P."/>
            <person name="Denman S.E."/>
            <person name="Mcsweeney C.S."/>
            <person name="O Cuiv P."/>
            <person name="Hugenholtz P."/>
            <person name="Tyson G.W."/>
            <person name="Morrison M."/>
        </authorList>
    </citation>
    <scope>NUCLEOTIDE SEQUENCE [LARGE SCALE GENOMIC DNA]</scope>
    <source>
        <strain evidence="2 3">PA5</strain>
    </source>
</reference>